<protein>
    <submittedName>
        <fullName evidence="2">Uncharacterized protein</fullName>
    </submittedName>
</protein>
<dbReference type="RefSeq" id="WP_086091009.1">
    <property type="nucleotide sequence ID" value="NZ_CP021112.1"/>
</dbReference>
<organism evidence="2 3">
    <name type="scientific">Pseudorhodoplanes sinuspersici</name>
    <dbReference type="NCBI Taxonomy" id="1235591"/>
    <lineage>
        <taxon>Bacteria</taxon>
        <taxon>Pseudomonadati</taxon>
        <taxon>Pseudomonadota</taxon>
        <taxon>Alphaproteobacteria</taxon>
        <taxon>Hyphomicrobiales</taxon>
        <taxon>Pseudorhodoplanes</taxon>
    </lineage>
</organism>
<dbReference type="PANTHER" id="PTHR42879:SF6">
    <property type="entry name" value="NADPH-DEPENDENT REDUCTASE BACG"/>
    <property type="match status" value="1"/>
</dbReference>
<sequence length="261" mass="27217">MGAFTGKVVVITGGSRGIGRGIAEAFAREGAQTVIASTSERNLETAAQAIVATGGPHPVTAALDLRKLSDCEKLYALVRKGLGRCDILINNAGATKAGNFLELSDESWLDGFALKFFGCVRLSRLFWPMLKDAQGHVVNIGGGAARSPSADFLIGGSCNAAMANFTKGLSRLGMKEGVNVNIIHPGLTATDRVQDLFAQRATAAGKTVGEISAQAVARDGIKRMGEPADIAELILFLCSEKGRHIQGAAIPVDGGSQPGYY</sequence>
<dbReference type="KEGG" id="psin:CAK95_28320"/>
<name>A0A1W6ZYU1_9HYPH</name>
<dbReference type="AlphaFoldDB" id="A0A1W6ZYU1"/>
<dbReference type="InterPro" id="IPR050259">
    <property type="entry name" value="SDR"/>
</dbReference>
<gene>
    <name evidence="2" type="ORF">CAK95_28320</name>
</gene>
<dbReference type="InterPro" id="IPR036291">
    <property type="entry name" value="NAD(P)-bd_dom_sf"/>
</dbReference>
<evidence type="ECO:0000256" key="1">
    <source>
        <dbReference type="ARBA" id="ARBA00006484"/>
    </source>
</evidence>
<dbReference type="Proteomes" id="UP000194137">
    <property type="component" value="Chromosome"/>
</dbReference>
<proteinExistence type="inferred from homology"/>
<comment type="similarity">
    <text evidence="1">Belongs to the short-chain dehydrogenases/reductases (SDR) family.</text>
</comment>
<dbReference type="Pfam" id="PF00106">
    <property type="entry name" value="adh_short"/>
    <property type="match status" value="1"/>
</dbReference>
<evidence type="ECO:0000313" key="2">
    <source>
        <dbReference type="EMBL" id="ARQ02579.1"/>
    </source>
</evidence>
<dbReference type="FunFam" id="3.40.50.720:FF:000084">
    <property type="entry name" value="Short-chain dehydrogenase reductase"/>
    <property type="match status" value="1"/>
</dbReference>
<dbReference type="STRING" id="1235591.CAK95_28320"/>
<keyword evidence="3" id="KW-1185">Reference proteome</keyword>
<dbReference type="OrthoDB" id="9804774at2"/>
<evidence type="ECO:0000313" key="3">
    <source>
        <dbReference type="Proteomes" id="UP000194137"/>
    </source>
</evidence>
<reference evidence="2 3" key="1">
    <citation type="submission" date="2017-05" db="EMBL/GenBank/DDBJ databases">
        <title>Full genome sequence of Pseudorhodoplanes sinuspersici.</title>
        <authorList>
            <person name="Dastgheib S.M.M."/>
            <person name="Shavandi M."/>
            <person name="Tirandaz H."/>
        </authorList>
    </citation>
    <scope>NUCLEOTIDE SEQUENCE [LARGE SCALE GENOMIC DNA]</scope>
    <source>
        <strain evidence="2 3">RIPI110</strain>
    </source>
</reference>
<dbReference type="PANTHER" id="PTHR42879">
    <property type="entry name" value="3-OXOACYL-(ACYL-CARRIER-PROTEIN) REDUCTASE"/>
    <property type="match status" value="1"/>
</dbReference>
<accession>A0A1W6ZYU1</accession>
<dbReference type="EMBL" id="CP021112">
    <property type="protein sequence ID" value="ARQ02579.1"/>
    <property type="molecule type" value="Genomic_DNA"/>
</dbReference>
<dbReference type="InterPro" id="IPR002347">
    <property type="entry name" value="SDR_fam"/>
</dbReference>
<dbReference type="SUPFAM" id="SSF51735">
    <property type="entry name" value="NAD(P)-binding Rossmann-fold domains"/>
    <property type="match status" value="1"/>
</dbReference>
<dbReference type="Gene3D" id="3.40.50.720">
    <property type="entry name" value="NAD(P)-binding Rossmann-like Domain"/>
    <property type="match status" value="1"/>
</dbReference>
<dbReference type="PRINTS" id="PR00081">
    <property type="entry name" value="GDHRDH"/>
</dbReference>